<reference evidence="3 4" key="1">
    <citation type="submission" date="2019-07" db="EMBL/GenBank/DDBJ databases">
        <title>Whole genome shotgun sequence of Reyranella soli NBRC 108950.</title>
        <authorList>
            <person name="Hosoyama A."/>
            <person name="Uohara A."/>
            <person name="Ohji S."/>
            <person name="Ichikawa N."/>
        </authorList>
    </citation>
    <scope>NUCLEOTIDE SEQUENCE [LARGE SCALE GENOMIC DNA]</scope>
    <source>
        <strain evidence="3 4">NBRC 108950</strain>
    </source>
</reference>
<dbReference type="InterPro" id="IPR006680">
    <property type="entry name" value="Amidohydro-rel"/>
</dbReference>
<keyword evidence="1" id="KW-0456">Lyase</keyword>
<dbReference type="GO" id="GO:0016787">
    <property type="term" value="F:hydrolase activity"/>
    <property type="evidence" value="ECO:0007669"/>
    <property type="project" value="InterPro"/>
</dbReference>
<dbReference type="AlphaFoldDB" id="A0A512NA57"/>
<protein>
    <submittedName>
        <fullName evidence="3">Antibiotic resistance protein</fullName>
    </submittedName>
</protein>
<dbReference type="InterPro" id="IPR032465">
    <property type="entry name" value="ACMSD"/>
</dbReference>
<keyword evidence="4" id="KW-1185">Reference proteome</keyword>
<evidence type="ECO:0000313" key="4">
    <source>
        <dbReference type="Proteomes" id="UP000321058"/>
    </source>
</evidence>
<dbReference type="PANTHER" id="PTHR21240">
    <property type="entry name" value="2-AMINO-3-CARBOXYLMUCONATE-6-SEMIALDEHYDE DECARBOXYLASE"/>
    <property type="match status" value="1"/>
</dbReference>
<proteinExistence type="predicted"/>
<sequence>MRRVIDLECVLPPDENGVARQYFGAAGHRIGEGDPELLPPLPGYGFENYRNIFTRREGGARQPDAAKPAGKSLAEIVAQMDRDGVQTSVIHRMPNDLLARIVQAYPTRFFGLATLSPFDGMRGVRELVRLVREEKVQGLRVGALYNGLAASDRRYYPLYAKCVELDIPVRIYTSMNYANDRPYDLGHPRHLDQVAIDFPELRIIAGLAGWPWINDMVGLLRRHPNLVCDTASHHPRYFGTAGSGWEMLLQFGNTLLQDKVMVGFSAEQFGLSIAEMVKLYEALPLKEAVVEKWLYGNARRFLRLP</sequence>
<dbReference type="RefSeq" id="WP_147149947.1">
    <property type="nucleotide sequence ID" value="NZ_BKAJ01000048.1"/>
</dbReference>
<evidence type="ECO:0000256" key="1">
    <source>
        <dbReference type="ARBA" id="ARBA00023239"/>
    </source>
</evidence>
<dbReference type="Pfam" id="PF04909">
    <property type="entry name" value="Amidohydro_2"/>
    <property type="match status" value="1"/>
</dbReference>
<name>A0A512NA57_9HYPH</name>
<accession>A0A512NA57</accession>
<feature type="domain" description="Amidohydrolase-related" evidence="2">
    <location>
        <begin position="63"/>
        <end position="304"/>
    </location>
</feature>
<gene>
    <name evidence="3" type="ORF">RSO01_30300</name>
</gene>
<dbReference type="PANTHER" id="PTHR21240:SF19">
    <property type="entry name" value="CATALYTIC_ HYDROLASE"/>
    <property type="match status" value="1"/>
</dbReference>
<comment type="caution">
    <text evidence="3">The sequence shown here is derived from an EMBL/GenBank/DDBJ whole genome shotgun (WGS) entry which is preliminary data.</text>
</comment>
<dbReference type="InterPro" id="IPR032466">
    <property type="entry name" value="Metal_Hydrolase"/>
</dbReference>
<dbReference type="SUPFAM" id="SSF51556">
    <property type="entry name" value="Metallo-dependent hydrolases"/>
    <property type="match status" value="1"/>
</dbReference>
<organism evidence="3 4">
    <name type="scientific">Reyranella soli</name>
    <dbReference type="NCBI Taxonomy" id="1230389"/>
    <lineage>
        <taxon>Bacteria</taxon>
        <taxon>Pseudomonadati</taxon>
        <taxon>Pseudomonadota</taxon>
        <taxon>Alphaproteobacteria</taxon>
        <taxon>Hyphomicrobiales</taxon>
        <taxon>Reyranellaceae</taxon>
        <taxon>Reyranella</taxon>
    </lineage>
</organism>
<evidence type="ECO:0000259" key="2">
    <source>
        <dbReference type="Pfam" id="PF04909"/>
    </source>
</evidence>
<dbReference type="Gene3D" id="3.20.20.140">
    <property type="entry name" value="Metal-dependent hydrolases"/>
    <property type="match status" value="1"/>
</dbReference>
<dbReference type="GO" id="GO:0016831">
    <property type="term" value="F:carboxy-lyase activity"/>
    <property type="evidence" value="ECO:0007669"/>
    <property type="project" value="InterPro"/>
</dbReference>
<evidence type="ECO:0000313" key="3">
    <source>
        <dbReference type="EMBL" id="GEP55864.1"/>
    </source>
</evidence>
<dbReference type="EMBL" id="BKAJ01000048">
    <property type="protein sequence ID" value="GEP55864.1"/>
    <property type="molecule type" value="Genomic_DNA"/>
</dbReference>
<dbReference type="Proteomes" id="UP000321058">
    <property type="component" value="Unassembled WGS sequence"/>
</dbReference>
<dbReference type="OrthoDB" id="9799024at2"/>